<name>A0A9P7ZLE5_9HYPO</name>
<reference evidence="9" key="1">
    <citation type="journal article" date="2021" name="IMA Fungus">
        <title>Genomic characterization of three marine fungi, including Emericellopsis atlantica sp. nov. with signatures of a generalist lifestyle and marine biomass degradation.</title>
        <authorList>
            <person name="Hagestad O.C."/>
            <person name="Hou L."/>
            <person name="Andersen J.H."/>
            <person name="Hansen E.H."/>
            <person name="Altermark B."/>
            <person name="Li C."/>
            <person name="Kuhnert E."/>
            <person name="Cox R.J."/>
            <person name="Crous P.W."/>
            <person name="Spatafora J.W."/>
            <person name="Lail K."/>
            <person name="Amirebrahimi M."/>
            <person name="Lipzen A."/>
            <person name="Pangilinan J."/>
            <person name="Andreopoulos W."/>
            <person name="Hayes R.D."/>
            <person name="Ng V."/>
            <person name="Grigoriev I.V."/>
            <person name="Jackson S.A."/>
            <person name="Sutton T.D.S."/>
            <person name="Dobson A.D.W."/>
            <person name="Rama T."/>
        </authorList>
    </citation>
    <scope>NUCLEOTIDE SEQUENCE</scope>
    <source>
        <strain evidence="9">TS7</strain>
    </source>
</reference>
<dbReference type="SUPFAM" id="SSF48264">
    <property type="entry name" value="Cytochrome P450"/>
    <property type="match status" value="1"/>
</dbReference>
<dbReference type="PANTHER" id="PTHR24305:SF166">
    <property type="entry name" value="CYTOCHROME P450 12A4, MITOCHONDRIAL-RELATED"/>
    <property type="match status" value="1"/>
</dbReference>
<evidence type="ECO:0000256" key="2">
    <source>
        <dbReference type="ARBA" id="ARBA00010617"/>
    </source>
</evidence>
<dbReference type="InterPro" id="IPR036396">
    <property type="entry name" value="Cyt_P450_sf"/>
</dbReference>
<proteinExistence type="inferred from homology"/>
<dbReference type="PRINTS" id="PR00385">
    <property type="entry name" value="P450"/>
</dbReference>
<feature type="transmembrane region" description="Helical" evidence="8">
    <location>
        <begin position="27"/>
        <end position="47"/>
    </location>
</feature>
<evidence type="ECO:0000256" key="7">
    <source>
        <dbReference type="RuleBase" id="RU000461"/>
    </source>
</evidence>
<evidence type="ECO:0000313" key="10">
    <source>
        <dbReference type="Proteomes" id="UP000887229"/>
    </source>
</evidence>
<protein>
    <submittedName>
        <fullName evidence="9">Cytochrome P450</fullName>
    </submittedName>
</protein>
<dbReference type="PANTHER" id="PTHR24305">
    <property type="entry name" value="CYTOCHROME P450"/>
    <property type="match status" value="1"/>
</dbReference>
<dbReference type="InterPro" id="IPR050121">
    <property type="entry name" value="Cytochrome_P450_monoxygenase"/>
</dbReference>
<evidence type="ECO:0000256" key="4">
    <source>
        <dbReference type="ARBA" id="ARBA00022723"/>
    </source>
</evidence>
<dbReference type="OrthoDB" id="1470350at2759"/>
<evidence type="ECO:0000256" key="6">
    <source>
        <dbReference type="PIRSR" id="PIRSR602401-1"/>
    </source>
</evidence>
<dbReference type="RefSeq" id="XP_046118183.1">
    <property type="nucleotide sequence ID" value="XM_046261227.1"/>
</dbReference>
<evidence type="ECO:0000256" key="5">
    <source>
        <dbReference type="ARBA" id="ARBA00023004"/>
    </source>
</evidence>
<keyword evidence="8" id="KW-0472">Membrane</keyword>
<dbReference type="Gene3D" id="1.10.630.10">
    <property type="entry name" value="Cytochrome P450"/>
    <property type="match status" value="1"/>
</dbReference>
<keyword evidence="10" id="KW-1185">Reference proteome</keyword>
<sequence length="517" mass="58785">MDHPQLATTNGDLPTTIIATVASTHNILLLVLFFFLAYLLKCIYALFIYPYHVSPLRHLPTPKENHHWLLGQMITLLSTPWMPYLYREWSRECPDVPFLRILKIGQSETLIPNTITAYREVLQTKNDCFIKSEESRNGAAMVIGDGLPWAHGDDHRQRRAVLNKLFAPQRMKACVPKIKAKAEQLCRALAAKQSVPGDAVTVETELWKAVLDVGGIKSMGVDLDHLGSDASPLHEIFSATMRPSIRGHIERWTVTHLPFKQYLPLEAVSEFVRKCATARSVIREHVQARRRAFNRGEKTRDDADVLQAMVEATGLWDDEQVVEYILNFMVLGHDTTACTLVWALDTLARRKDIQDRLRKEINDMEEQSWAEIDRAHFLENFLREVLRVHCPVGWIPMVAACDVEISGVLIPKKTTLNLCPAMMNLKPEIWGPDAEEFDPDRWDRLEGEAGSAYAFATFHNGPRVCIGKALTLMELKMVIVELVSRFKMETDMEPLGLETPSFTLKPKQTLKLRLTDA</sequence>
<dbReference type="Pfam" id="PF00067">
    <property type="entry name" value="p450"/>
    <property type="match status" value="1"/>
</dbReference>
<evidence type="ECO:0000256" key="1">
    <source>
        <dbReference type="ARBA" id="ARBA00001971"/>
    </source>
</evidence>
<dbReference type="GO" id="GO:0004497">
    <property type="term" value="F:monooxygenase activity"/>
    <property type="evidence" value="ECO:0007669"/>
    <property type="project" value="UniProtKB-KW"/>
</dbReference>
<evidence type="ECO:0000256" key="3">
    <source>
        <dbReference type="ARBA" id="ARBA00022617"/>
    </source>
</evidence>
<dbReference type="InterPro" id="IPR002401">
    <property type="entry name" value="Cyt_P450_E_grp-I"/>
</dbReference>
<dbReference type="AlphaFoldDB" id="A0A9P7ZLE5"/>
<dbReference type="GO" id="GO:0020037">
    <property type="term" value="F:heme binding"/>
    <property type="evidence" value="ECO:0007669"/>
    <property type="project" value="InterPro"/>
</dbReference>
<gene>
    <name evidence="9" type="ORF">F5Z01DRAFT_621862</name>
</gene>
<keyword evidence="7" id="KW-0560">Oxidoreductase</keyword>
<dbReference type="InterPro" id="IPR001128">
    <property type="entry name" value="Cyt_P450"/>
</dbReference>
<keyword evidence="3 6" id="KW-0349">Heme</keyword>
<comment type="similarity">
    <text evidence="2 7">Belongs to the cytochrome P450 family.</text>
</comment>
<organism evidence="9 10">
    <name type="scientific">Emericellopsis atlantica</name>
    <dbReference type="NCBI Taxonomy" id="2614577"/>
    <lineage>
        <taxon>Eukaryota</taxon>
        <taxon>Fungi</taxon>
        <taxon>Dikarya</taxon>
        <taxon>Ascomycota</taxon>
        <taxon>Pezizomycotina</taxon>
        <taxon>Sordariomycetes</taxon>
        <taxon>Hypocreomycetidae</taxon>
        <taxon>Hypocreales</taxon>
        <taxon>Bionectriaceae</taxon>
        <taxon>Emericellopsis</taxon>
    </lineage>
</organism>
<dbReference type="InterPro" id="IPR017972">
    <property type="entry name" value="Cyt_P450_CS"/>
</dbReference>
<dbReference type="GeneID" id="70292130"/>
<dbReference type="EMBL" id="MU251254">
    <property type="protein sequence ID" value="KAG9254259.1"/>
    <property type="molecule type" value="Genomic_DNA"/>
</dbReference>
<comment type="caution">
    <text evidence="9">The sequence shown here is derived from an EMBL/GenBank/DDBJ whole genome shotgun (WGS) entry which is preliminary data.</text>
</comment>
<accession>A0A9P7ZLE5</accession>
<dbReference type="GO" id="GO:0016705">
    <property type="term" value="F:oxidoreductase activity, acting on paired donors, with incorporation or reduction of molecular oxygen"/>
    <property type="evidence" value="ECO:0007669"/>
    <property type="project" value="InterPro"/>
</dbReference>
<evidence type="ECO:0000256" key="8">
    <source>
        <dbReference type="SAM" id="Phobius"/>
    </source>
</evidence>
<keyword evidence="8" id="KW-1133">Transmembrane helix</keyword>
<comment type="cofactor">
    <cofactor evidence="1 6">
        <name>heme</name>
        <dbReference type="ChEBI" id="CHEBI:30413"/>
    </cofactor>
</comment>
<dbReference type="Proteomes" id="UP000887229">
    <property type="component" value="Unassembled WGS sequence"/>
</dbReference>
<keyword evidence="4 6" id="KW-0479">Metal-binding</keyword>
<dbReference type="PROSITE" id="PS00086">
    <property type="entry name" value="CYTOCHROME_P450"/>
    <property type="match status" value="1"/>
</dbReference>
<keyword evidence="7" id="KW-0503">Monooxygenase</keyword>
<evidence type="ECO:0000313" key="9">
    <source>
        <dbReference type="EMBL" id="KAG9254259.1"/>
    </source>
</evidence>
<keyword evidence="5 6" id="KW-0408">Iron</keyword>
<dbReference type="PRINTS" id="PR00463">
    <property type="entry name" value="EP450I"/>
</dbReference>
<dbReference type="GO" id="GO:0005506">
    <property type="term" value="F:iron ion binding"/>
    <property type="evidence" value="ECO:0007669"/>
    <property type="project" value="InterPro"/>
</dbReference>
<feature type="binding site" description="axial binding residue" evidence="6">
    <location>
        <position position="465"/>
    </location>
    <ligand>
        <name>heme</name>
        <dbReference type="ChEBI" id="CHEBI:30413"/>
    </ligand>
    <ligandPart>
        <name>Fe</name>
        <dbReference type="ChEBI" id="CHEBI:18248"/>
    </ligandPart>
</feature>
<keyword evidence="8" id="KW-0812">Transmembrane</keyword>